<organism evidence="3 4">
    <name type="scientific">Candidatus Mediterraneibacter caccavium</name>
    <dbReference type="NCBI Taxonomy" id="2838661"/>
    <lineage>
        <taxon>Bacteria</taxon>
        <taxon>Bacillati</taxon>
        <taxon>Bacillota</taxon>
        <taxon>Clostridia</taxon>
        <taxon>Lachnospirales</taxon>
        <taxon>Lachnospiraceae</taxon>
        <taxon>Mediterraneibacter</taxon>
    </lineage>
</organism>
<feature type="transmembrane region" description="Helical" evidence="1">
    <location>
        <begin position="150"/>
        <end position="170"/>
    </location>
</feature>
<sequence length="179" mass="19509">MRRKVFLVLTILWMVLIFAFSARPAEVSSEDSRSIGLLIGELFIPGFEEQSAEAQNKFAEKVDHPVRKAAHASEYAVLGLLTAGVYIAGGAADAEKVNDKKKADIRNSKKRTPISRGILIPWVVTTAYAATDEMHQLFVPGRSGQVSDVLLDSAGAIAGLALLGGIRFLVQRRRENDCK</sequence>
<evidence type="ECO:0000313" key="3">
    <source>
        <dbReference type="EMBL" id="HIX47650.1"/>
    </source>
</evidence>
<dbReference type="EMBL" id="DXFA01000021">
    <property type="protein sequence ID" value="HIX47650.1"/>
    <property type="molecule type" value="Genomic_DNA"/>
</dbReference>
<dbReference type="NCBIfam" id="NF037970">
    <property type="entry name" value="vanZ_1"/>
    <property type="match status" value="2"/>
</dbReference>
<feature type="domain" description="VanZ-like" evidence="2">
    <location>
        <begin position="6"/>
        <end position="163"/>
    </location>
</feature>
<comment type="caution">
    <text evidence="3">The sequence shown here is derived from an EMBL/GenBank/DDBJ whole genome shotgun (WGS) entry which is preliminary data.</text>
</comment>
<gene>
    <name evidence="3" type="ORF">H9981_01320</name>
</gene>
<dbReference type="AlphaFoldDB" id="A0A9D2ARW9"/>
<dbReference type="PIRSF" id="PIRSF019083">
    <property type="entry name" value="UCP019083_VanZ"/>
    <property type="match status" value="1"/>
</dbReference>
<feature type="transmembrane region" description="Helical" evidence="1">
    <location>
        <begin position="113"/>
        <end position="130"/>
    </location>
</feature>
<keyword evidence="1" id="KW-0472">Membrane</keyword>
<accession>A0A9D2ARW9</accession>
<name>A0A9D2ARW9_9FIRM</name>
<proteinExistence type="predicted"/>
<reference evidence="3" key="1">
    <citation type="journal article" date="2021" name="PeerJ">
        <title>Extensive microbial diversity within the chicken gut microbiome revealed by metagenomics and culture.</title>
        <authorList>
            <person name="Gilroy R."/>
            <person name="Ravi A."/>
            <person name="Getino M."/>
            <person name="Pursley I."/>
            <person name="Horton D.L."/>
            <person name="Alikhan N.F."/>
            <person name="Baker D."/>
            <person name="Gharbi K."/>
            <person name="Hall N."/>
            <person name="Watson M."/>
            <person name="Adriaenssens E.M."/>
            <person name="Foster-Nyarko E."/>
            <person name="Jarju S."/>
            <person name="Secka A."/>
            <person name="Antonio M."/>
            <person name="Oren A."/>
            <person name="Chaudhuri R.R."/>
            <person name="La Ragione R."/>
            <person name="Hildebrand F."/>
            <person name="Pallen M.J."/>
        </authorList>
    </citation>
    <scope>NUCLEOTIDE SEQUENCE</scope>
    <source>
        <strain evidence="3">ChiSjej5B23-15282</strain>
    </source>
</reference>
<dbReference type="InterPro" id="IPR016747">
    <property type="entry name" value="Phosphotransbutyrylase"/>
</dbReference>
<dbReference type="InterPro" id="IPR006976">
    <property type="entry name" value="VanZ-like"/>
</dbReference>
<feature type="transmembrane region" description="Helical" evidence="1">
    <location>
        <begin position="75"/>
        <end position="92"/>
    </location>
</feature>
<keyword evidence="1" id="KW-0812">Transmembrane</keyword>
<evidence type="ECO:0000259" key="2">
    <source>
        <dbReference type="Pfam" id="PF04892"/>
    </source>
</evidence>
<keyword evidence="1" id="KW-1133">Transmembrane helix</keyword>
<dbReference type="Proteomes" id="UP000824243">
    <property type="component" value="Unassembled WGS sequence"/>
</dbReference>
<reference evidence="3" key="2">
    <citation type="submission" date="2021-04" db="EMBL/GenBank/DDBJ databases">
        <authorList>
            <person name="Gilroy R."/>
        </authorList>
    </citation>
    <scope>NUCLEOTIDE SEQUENCE</scope>
    <source>
        <strain evidence="3">ChiSjej5B23-15282</strain>
    </source>
</reference>
<evidence type="ECO:0000313" key="4">
    <source>
        <dbReference type="Proteomes" id="UP000824243"/>
    </source>
</evidence>
<evidence type="ECO:0000256" key="1">
    <source>
        <dbReference type="SAM" id="Phobius"/>
    </source>
</evidence>
<dbReference type="Pfam" id="PF04892">
    <property type="entry name" value="VanZ"/>
    <property type="match status" value="1"/>
</dbReference>
<protein>
    <submittedName>
        <fullName evidence="3">VanZ family protein</fullName>
    </submittedName>
</protein>